<dbReference type="InterPro" id="IPR036179">
    <property type="entry name" value="Ig-like_dom_sf"/>
</dbReference>
<organism evidence="4 5">
    <name type="scientific">Mytilus edulis</name>
    <name type="common">Blue mussel</name>
    <dbReference type="NCBI Taxonomy" id="6550"/>
    <lineage>
        <taxon>Eukaryota</taxon>
        <taxon>Metazoa</taxon>
        <taxon>Spiralia</taxon>
        <taxon>Lophotrochozoa</taxon>
        <taxon>Mollusca</taxon>
        <taxon>Bivalvia</taxon>
        <taxon>Autobranchia</taxon>
        <taxon>Pteriomorphia</taxon>
        <taxon>Mytilida</taxon>
        <taxon>Mytiloidea</taxon>
        <taxon>Mytilidae</taxon>
        <taxon>Mytilinae</taxon>
        <taxon>Mytilus</taxon>
    </lineage>
</organism>
<dbReference type="InterPro" id="IPR003599">
    <property type="entry name" value="Ig_sub"/>
</dbReference>
<dbReference type="OrthoDB" id="10039395at2759"/>
<sequence>MSVTIEGSWGLLVPPSKPDSVSLVQTQADSPVPTTKHMDYSTSSQSTTVTPTENEIVTASANTEQNTTTVFNHSSIQKTYHNTSSSTPSNDDLSSEFSYRTTTFSTQQTTIEKVLAEGDYITVVCSGDVGKPQQNMSFKNNVRTPTVTKHPNKQIYIVSADTSITLPCTSDGNPKPSYRWYKDSLDDKISIAANFTLRNINTTDRGIYTCNVSNTINGLTYTDVASIEVNIMNEADKTTTESTSTGSSSGANDINENSSGNIGMSSYWWCSGAAVSIIMIIVITYCVFKSRKKTSETLLQSESQSFDVFESKSNAESMTGNNDFIAMEKGTNKTQSVNNGHEVVREHNEEYLRIQKEEEEKKNESNSSLQPAVYADMNEATKLQNKQQNTETMELAVKQHEGSTVESQEGINDEAGDKSHIENEDDEHLDTSNISSQQNRNSYTELSNQTSQTGCYNTQASEEDENRKVATVSPTIHSSDICQDNEQTNQNCHSQSKEGYENIIDKDQSDTLEDDNSHRTAL</sequence>
<dbReference type="AlphaFoldDB" id="A0A8S3R4G0"/>
<feature type="compositionally biased region" description="Polar residues" evidence="1">
    <location>
        <begin position="472"/>
        <end position="494"/>
    </location>
</feature>
<dbReference type="EC" id="2.7.10.1" evidence="4"/>
<keyword evidence="2" id="KW-0812">Transmembrane</keyword>
<feature type="compositionally biased region" description="Basic and acidic residues" evidence="1">
    <location>
        <begin position="495"/>
        <end position="522"/>
    </location>
</feature>
<dbReference type="SUPFAM" id="SSF48726">
    <property type="entry name" value="Immunoglobulin"/>
    <property type="match status" value="1"/>
</dbReference>
<feature type="domain" description="Ig-like" evidence="3">
    <location>
        <begin position="145"/>
        <end position="228"/>
    </location>
</feature>
<evidence type="ECO:0000256" key="2">
    <source>
        <dbReference type="SAM" id="Phobius"/>
    </source>
</evidence>
<accession>A0A8S3R4G0</accession>
<gene>
    <name evidence="4" type="ORF">MEDL_16440</name>
</gene>
<feature type="transmembrane region" description="Helical" evidence="2">
    <location>
        <begin position="266"/>
        <end position="288"/>
    </location>
</feature>
<evidence type="ECO:0000259" key="3">
    <source>
        <dbReference type="PROSITE" id="PS50835"/>
    </source>
</evidence>
<feature type="compositionally biased region" description="Low complexity" evidence="1">
    <location>
        <begin position="240"/>
        <end position="250"/>
    </location>
</feature>
<feature type="region of interest" description="Disordered" evidence="1">
    <location>
        <begin position="1"/>
        <end position="51"/>
    </location>
</feature>
<dbReference type="EMBL" id="CAJPWZ010000869">
    <property type="protein sequence ID" value="CAG2201843.1"/>
    <property type="molecule type" value="Genomic_DNA"/>
</dbReference>
<keyword evidence="5" id="KW-1185">Reference proteome</keyword>
<feature type="compositionally biased region" description="Low complexity" evidence="1">
    <location>
        <begin position="41"/>
        <end position="51"/>
    </location>
</feature>
<evidence type="ECO:0000313" key="4">
    <source>
        <dbReference type="EMBL" id="CAG2201843.1"/>
    </source>
</evidence>
<evidence type="ECO:0000313" key="5">
    <source>
        <dbReference type="Proteomes" id="UP000683360"/>
    </source>
</evidence>
<feature type="region of interest" description="Disordered" evidence="1">
    <location>
        <begin position="398"/>
        <end position="522"/>
    </location>
</feature>
<dbReference type="Pfam" id="PF13927">
    <property type="entry name" value="Ig_3"/>
    <property type="match status" value="1"/>
</dbReference>
<dbReference type="SMART" id="SM00408">
    <property type="entry name" value="IGc2"/>
    <property type="match status" value="1"/>
</dbReference>
<keyword evidence="4" id="KW-0808">Transferase</keyword>
<feature type="compositionally biased region" description="Polar residues" evidence="1">
    <location>
        <begin position="431"/>
        <end position="460"/>
    </location>
</feature>
<evidence type="ECO:0000256" key="1">
    <source>
        <dbReference type="SAM" id="MobiDB-lite"/>
    </source>
</evidence>
<proteinExistence type="predicted"/>
<comment type="caution">
    <text evidence="4">The sequence shown here is derived from an EMBL/GenBank/DDBJ whole genome shotgun (WGS) entry which is preliminary data.</text>
</comment>
<dbReference type="InterPro" id="IPR007110">
    <property type="entry name" value="Ig-like_dom"/>
</dbReference>
<dbReference type="InterPro" id="IPR013783">
    <property type="entry name" value="Ig-like_fold"/>
</dbReference>
<dbReference type="InterPro" id="IPR003598">
    <property type="entry name" value="Ig_sub2"/>
</dbReference>
<dbReference type="CDD" id="cd00096">
    <property type="entry name" value="Ig"/>
    <property type="match status" value="1"/>
</dbReference>
<dbReference type="SMART" id="SM00409">
    <property type="entry name" value="IG"/>
    <property type="match status" value="1"/>
</dbReference>
<protein>
    <submittedName>
        <fullName evidence="4">MUSK</fullName>
        <ecNumber evidence="4">2.7.10.1</ecNumber>
    </submittedName>
</protein>
<reference evidence="4" key="1">
    <citation type="submission" date="2021-03" db="EMBL/GenBank/DDBJ databases">
        <authorList>
            <person name="Bekaert M."/>
        </authorList>
    </citation>
    <scope>NUCLEOTIDE SEQUENCE</scope>
</reference>
<keyword evidence="2" id="KW-0472">Membrane</keyword>
<feature type="compositionally biased region" description="Polar residues" evidence="1">
    <location>
        <begin position="22"/>
        <end position="33"/>
    </location>
</feature>
<dbReference type="GO" id="GO:0004714">
    <property type="term" value="F:transmembrane receptor protein tyrosine kinase activity"/>
    <property type="evidence" value="ECO:0007669"/>
    <property type="project" value="UniProtKB-EC"/>
</dbReference>
<feature type="region of interest" description="Disordered" evidence="1">
    <location>
        <begin position="236"/>
        <end position="256"/>
    </location>
</feature>
<keyword evidence="2" id="KW-1133">Transmembrane helix</keyword>
<name>A0A8S3R4G0_MYTED</name>
<dbReference type="Proteomes" id="UP000683360">
    <property type="component" value="Unassembled WGS sequence"/>
</dbReference>
<dbReference type="Gene3D" id="2.60.40.10">
    <property type="entry name" value="Immunoglobulins"/>
    <property type="match status" value="1"/>
</dbReference>
<dbReference type="PROSITE" id="PS50835">
    <property type="entry name" value="IG_LIKE"/>
    <property type="match status" value="1"/>
</dbReference>